<evidence type="ECO:0000256" key="2">
    <source>
        <dbReference type="ARBA" id="ARBA00009840"/>
    </source>
</evidence>
<keyword evidence="3 5" id="KW-0175">Coiled coil</keyword>
<dbReference type="EMBL" id="JAPHEG010000003">
    <property type="protein sequence ID" value="MDF2953618.1"/>
    <property type="molecule type" value="Genomic_DNA"/>
</dbReference>
<keyword evidence="6" id="KW-1133">Transmembrane helix</keyword>
<feature type="transmembrane region" description="Helical" evidence="6">
    <location>
        <begin position="6"/>
        <end position="22"/>
    </location>
</feature>
<protein>
    <submittedName>
        <fullName evidence="7">DNA anti-recombination proteinRmuC</fullName>
    </submittedName>
</protein>
<keyword evidence="6" id="KW-0812">Transmembrane</keyword>
<reference evidence="7" key="1">
    <citation type="submission" date="2022-11" db="EMBL/GenBank/DDBJ databases">
        <title>Candidatus Alkanophaga archaea from heated hydrothermal vent sediment oxidize petroleum alkanes.</title>
        <authorList>
            <person name="Zehnle H."/>
            <person name="Laso-Perez R."/>
            <person name="Lipp J."/>
            <person name="Teske A."/>
            <person name="Wegener G."/>
        </authorList>
    </citation>
    <scope>NUCLEOTIDE SEQUENCE</scope>
    <source>
        <strain evidence="7">MCA70</strain>
    </source>
</reference>
<gene>
    <name evidence="7" type="ORF">OD816_000863</name>
</gene>
<evidence type="ECO:0000256" key="1">
    <source>
        <dbReference type="ARBA" id="ARBA00003416"/>
    </source>
</evidence>
<name>A0AAE3P441_9BACT</name>
<evidence type="ECO:0000313" key="8">
    <source>
        <dbReference type="Proteomes" id="UP001144110"/>
    </source>
</evidence>
<evidence type="ECO:0000256" key="6">
    <source>
        <dbReference type="SAM" id="Phobius"/>
    </source>
</evidence>
<evidence type="ECO:0000256" key="3">
    <source>
        <dbReference type="ARBA" id="ARBA00023054"/>
    </source>
</evidence>
<comment type="caution">
    <text evidence="7">The sequence shown here is derived from an EMBL/GenBank/DDBJ whole genome shotgun (WGS) entry which is preliminary data.</text>
</comment>
<dbReference type="AlphaFoldDB" id="A0AAE3P441"/>
<keyword evidence="4" id="KW-0233">DNA recombination</keyword>
<accession>A0AAE3P441</accession>
<keyword evidence="6" id="KW-0472">Membrane</keyword>
<dbReference type="PANTHER" id="PTHR30563:SF0">
    <property type="entry name" value="DNA RECOMBINATION PROTEIN RMUC"/>
    <property type="match status" value="1"/>
</dbReference>
<proteinExistence type="inferred from homology"/>
<comment type="function">
    <text evidence="1">Involved in DNA recombination.</text>
</comment>
<dbReference type="GO" id="GO:0006310">
    <property type="term" value="P:DNA recombination"/>
    <property type="evidence" value="ECO:0007669"/>
    <property type="project" value="UniProtKB-KW"/>
</dbReference>
<dbReference type="Pfam" id="PF02646">
    <property type="entry name" value="RmuC"/>
    <property type="match status" value="1"/>
</dbReference>
<organism evidence="7 8">
    <name type="scientific">Candidatus Thermodesulfobacterium syntrophicum</name>
    <dbReference type="NCBI Taxonomy" id="3060442"/>
    <lineage>
        <taxon>Bacteria</taxon>
        <taxon>Pseudomonadati</taxon>
        <taxon>Thermodesulfobacteriota</taxon>
        <taxon>Thermodesulfobacteria</taxon>
        <taxon>Thermodesulfobacteriales</taxon>
        <taxon>Thermodesulfobacteriaceae</taxon>
        <taxon>Thermodesulfobacterium</taxon>
    </lineage>
</organism>
<feature type="coiled-coil region" evidence="5">
    <location>
        <begin position="226"/>
        <end position="289"/>
    </location>
</feature>
<dbReference type="PANTHER" id="PTHR30563">
    <property type="entry name" value="DNA RECOMBINATION PROTEIN RMUC"/>
    <property type="match status" value="1"/>
</dbReference>
<dbReference type="InterPro" id="IPR003798">
    <property type="entry name" value="DNA_recombination_RmuC"/>
</dbReference>
<evidence type="ECO:0000256" key="5">
    <source>
        <dbReference type="SAM" id="Coils"/>
    </source>
</evidence>
<comment type="similarity">
    <text evidence="2">Belongs to the RmuC family.</text>
</comment>
<dbReference type="Proteomes" id="UP001144110">
    <property type="component" value="Unassembled WGS sequence"/>
</dbReference>
<evidence type="ECO:0000313" key="7">
    <source>
        <dbReference type="EMBL" id="MDF2953618.1"/>
    </source>
</evidence>
<sequence>MITYFLLGVVIILLGIIIFLLLKREKIEKEDIENVILKIWNESGLNERIGELGLHAKEIKEAHKSIERMLRVPFERGSFGEIVLETILSDQLPPDMFGIRKKVLDGKIPDAYIKSTVGIICIDSKFPLENYRKMIESEDPKEKEIYKNNFLRDVKFHLEKIANDYVCPEKGSAGFAFAYIPSESVYWFLVNSAFEMLRDYVKKGVQVVSPLTLSHKIELIKAGVHAKKLSEEAERVNNAILELSREFEKINKVWKTIYGTHLKNLVGKAEELDGAYKRLKEEFDKISKLSN</sequence>
<evidence type="ECO:0000256" key="4">
    <source>
        <dbReference type="ARBA" id="ARBA00023172"/>
    </source>
</evidence>